<dbReference type="SUPFAM" id="SSF49785">
    <property type="entry name" value="Galactose-binding domain-like"/>
    <property type="match status" value="1"/>
</dbReference>
<evidence type="ECO:0000313" key="5">
    <source>
        <dbReference type="Proteomes" id="UP001519287"/>
    </source>
</evidence>
<dbReference type="InterPro" id="IPR001119">
    <property type="entry name" value="SLH_dom"/>
</dbReference>
<comment type="caution">
    <text evidence="4">The sequence shown here is derived from an EMBL/GenBank/DDBJ whole genome shotgun (WGS) entry which is preliminary data.</text>
</comment>
<dbReference type="Pfam" id="PF02018">
    <property type="entry name" value="CBM_4_9"/>
    <property type="match status" value="1"/>
</dbReference>
<keyword evidence="5" id="KW-1185">Reference proteome</keyword>
<feature type="domain" description="SLH" evidence="3">
    <location>
        <begin position="93"/>
        <end position="156"/>
    </location>
</feature>
<name>A0ABS4ILV7_9BACL</name>
<protein>
    <recommendedName>
        <fullName evidence="3">SLH domain-containing protein</fullName>
    </recommendedName>
</protein>
<dbReference type="EMBL" id="JAGGLB010000001">
    <property type="protein sequence ID" value="MBP1988542.1"/>
    <property type="molecule type" value="Genomic_DNA"/>
</dbReference>
<dbReference type="InterPro" id="IPR003305">
    <property type="entry name" value="CenC_carb-bd"/>
</dbReference>
<dbReference type="RefSeq" id="WP_209968577.1">
    <property type="nucleotide sequence ID" value="NZ_JAGGLB010000001.1"/>
</dbReference>
<dbReference type="PANTHER" id="PTHR47406:SF2">
    <property type="entry name" value="ALPHA GLUCURONIDASE N-TERMINAL DOMAIN-CONTAINING PROTEIN"/>
    <property type="match status" value="1"/>
</dbReference>
<dbReference type="PROSITE" id="PS51272">
    <property type="entry name" value="SLH"/>
    <property type="match status" value="3"/>
</dbReference>
<sequence>MKQGFKRVLSLVMSLCIVITAVLPFSSTVLGSGPELEKSDLAGHWAKPVMSKWIYQGLIQGYGNNEFRPEQLATRAEFVMWMDQIFQFAQHSPGQSFVDVRADAWYSDAVSNLYQAGIIEGVGGGRFEPEAQISREDAAVIAVRAFKIALSNQGKAEAVGLTDYNLISSYALEAVSALYAGGYVQGRGNQQFAPKGKITRAEIVQLIDNLMGTLINEPGTFSSNAAKNMLVNTDGVKLQDVVISGNLFVTQGVGEGNLILDGVTVKGSTYVMGGGKDSIKLRNSKLQGPLIINKWNSQIRVAVSGATEIPQTIMLSGGILEEEELASGSSGFNEVDVNMTDNSEGQDVTLSGVFEQVRNHTKGAKFKLGKNTVVRIMNFDAPATVSDEGAIELANLNVSGVILSKWPVKAKFGDRVSATIASQLVTEDNRSTSSTTPPGDSGNVVYTPAPTLTPTSTSTPTVTPTNTPVPTTRPGEGEEALQIVNNGNPAATVVISIEADNQTRDAALKLIQYVKKSTGVELPLVVDVTYADNVIAENGSVQIQFANEPDTVPVKEDFTVQPIADGVKASIARPSSVVWDAANLTAILAVPAVEPATIQQSVSYAIRYRQGAAMHSHNVIIAADAQAPLNLNGSFEIGYAGVGETAPWMYWSAAMKRSNEQVRSGSFSLKATGSAQGWLVQEIAMTQYGQHDLSAYLYFPQGMQTNGSARLFINLLGTDDAVLGTPVSGSVLSSDSNGSWVKLNLSTDIPAAIDGRPVRKIRIGVDLNGFAAQEAVYIDDVQLIKVNPGYDYAGKGEVADQNNGEGHDQAKTQIYVGKEGLTVQEQAELLDGMDNDGFVIQQVGGGITIAGPTSWGTEFGVNEFLERYVGVRWLMPGDDWEDVPVHTSLAIPANDQVRQEPAFFSRAFENLGNWAHEAWKRNNRMHGEVQFAHNFFNLFPPKIYKDTHPQFYPQGADLELDHGWQPCFTAEGIVEEAIQNINAYFEANPDEKSYSIGINDTTNFCEANPSHPNYPNKLNSIGMVDMSNIFFTWVNEVAEGVFAEHPDKLLGTYAYYNVYDPPSGIQIDPRVVVYITDERLSWVDPDLRNAGHSLTEAWEHTGATIAFYEYLYGSPYLMPRTYFHVMADNYRYAAESGAAAYYSELYPNFGEGPKPWLSAKLQWNPFQDEDALLDEWYERAVGSAAKSDLRAYYQIWQEFWEEDVLASSWYTTWRYSLPRANFMPLYVPTYLKDVSAADITESRRLLESVVDKAGTPKQRKRAEDLLQLFSFYEASYLSYPKYNEEVTAPGNVAEAMTLLDNYVQRLELMEERFRIFDQIAANVALEIAVAPINWNVMSNDELWLMARWIAAHPGDAVQARVDDLAMSSSSLRIREFMNNVLSASYGTGVRNPGFEDGMNGWFDWPDTRAELTDEAHSGTKALKVSTSSREQTVFIEAGKTYEISFYGKRTGTELNLVGINYWDVPGIGLKGDRVAVDSDAYKKYVIRFTAPAQFSHATIVVYKDVGTGSVFVDDFTLREWSADEAVLSAVTAENGMIHAKLSHEPAVIPTVADFTVKPLVNGVAAQEVHPNAVTWDAATQTATLTVPAVAVATVQQSIVYGVSYNNGTSMDSSNVVVAADAQAPLNFNPSFEIGYAGREDAVPWMYWNATIMRSNEQAKSGNSSTKAVGTVEGWLVQEMAMTQHGQHELSAYVYFPQGVQTNGAAQLFINLMDADGNVLDTPKSGTAIYTDSNGSWVRLSLNTDIPAAINRTPVNKVRIGVSLSGFAGQEVVYIDDAQLIKVSEAGEASLSEVTAENGVIYAKLSHAPMAIPTAADFKVQPFVNGAAAQEVHPNAVNWDATTKTATLTVPAVAAATVQQSVVYGVSYNNGASMDSSNVVVAADAQAPLNLNPSFEIGFAGREDAVPWMYWNATILRSNEQARSGNSSLKAVGTVQGWLVQEMPMTQHGQHELSAYVYFPQEVQTNGAAQLFINLMDAEGNVLDTPKSGFATSVDSGGSWFKLILNTHIPANINGTPVSKIRIGMDLSGFTGQEVVYMDDAQIIRVD</sequence>
<dbReference type="Pfam" id="PF16126">
    <property type="entry name" value="DUF4838"/>
    <property type="match status" value="1"/>
</dbReference>
<evidence type="ECO:0000259" key="3">
    <source>
        <dbReference type="PROSITE" id="PS51272"/>
    </source>
</evidence>
<reference evidence="4 5" key="1">
    <citation type="submission" date="2021-03" db="EMBL/GenBank/DDBJ databases">
        <title>Genomic Encyclopedia of Type Strains, Phase IV (KMG-IV): sequencing the most valuable type-strain genomes for metagenomic binning, comparative biology and taxonomic classification.</title>
        <authorList>
            <person name="Goeker M."/>
        </authorList>
    </citation>
    <scope>NUCLEOTIDE SEQUENCE [LARGE SCALE GENOMIC DNA]</scope>
    <source>
        <strain evidence="4 5">DSM 26048</strain>
    </source>
</reference>
<dbReference type="InterPro" id="IPR032287">
    <property type="entry name" value="DUF4838"/>
</dbReference>
<feature type="domain" description="SLH" evidence="3">
    <location>
        <begin position="33"/>
        <end position="92"/>
    </location>
</feature>
<organism evidence="4 5">
    <name type="scientific">Paenibacillus eucommiae</name>
    <dbReference type="NCBI Taxonomy" id="1355755"/>
    <lineage>
        <taxon>Bacteria</taxon>
        <taxon>Bacillati</taxon>
        <taxon>Bacillota</taxon>
        <taxon>Bacilli</taxon>
        <taxon>Bacillales</taxon>
        <taxon>Paenibacillaceae</taxon>
        <taxon>Paenibacillus</taxon>
    </lineage>
</organism>
<evidence type="ECO:0000256" key="1">
    <source>
        <dbReference type="ARBA" id="ARBA00022801"/>
    </source>
</evidence>
<dbReference type="PANTHER" id="PTHR47406">
    <property type="entry name" value="COAGULATION FACTOR 5/8 TYPE, C-TERMINAL"/>
    <property type="match status" value="1"/>
</dbReference>
<dbReference type="Pfam" id="PF00395">
    <property type="entry name" value="SLH"/>
    <property type="match status" value="3"/>
</dbReference>
<accession>A0ABS4ILV7</accession>
<proteinExistence type="predicted"/>
<evidence type="ECO:0000313" key="4">
    <source>
        <dbReference type="EMBL" id="MBP1988542.1"/>
    </source>
</evidence>
<feature type="region of interest" description="Disordered" evidence="2">
    <location>
        <begin position="426"/>
        <end position="474"/>
    </location>
</feature>
<gene>
    <name evidence="4" type="ORF">J2Z66_000137</name>
</gene>
<dbReference type="Proteomes" id="UP001519287">
    <property type="component" value="Unassembled WGS sequence"/>
</dbReference>
<feature type="compositionally biased region" description="Low complexity" evidence="2">
    <location>
        <begin position="447"/>
        <end position="474"/>
    </location>
</feature>
<keyword evidence="1" id="KW-0378">Hydrolase</keyword>
<feature type="domain" description="SLH" evidence="3">
    <location>
        <begin position="158"/>
        <end position="221"/>
    </location>
</feature>
<dbReference type="InterPro" id="IPR008979">
    <property type="entry name" value="Galactose-bd-like_sf"/>
</dbReference>
<evidence type="ECO:0000256" key="2">
    <source>
        <dbReference type="SAM" id="MobiDB-lite"/>
    </source>
</evidence>
<dbReference type="Gene3D" id="2.60.120.260">
    <property type="entry name" value="Galactose-binding domain-like"/>
    <property type="match status" value="4"/>
</dbReference>